<evidence type="ECO:0000313" key="2">
    <source>
        <dbReference type="EMBL" id="KAJ8402104.1"/>
    </source>
</evidence>
<feature type="region of interest" description="Disordered" evidence="1">
    <location>
        <begin position="65"/>
        <end position="91"/>
    </location>
</feature>
<sequence length="110" mass="12351">MQTVAGRSRLCAGPEEDVQKLTYFFSEAHSQHFVCQAPGRLDTPRPKARLLSGVFKDDRLFRKDCKPNGARARKPRGRPSAEPLERRGEKLTTPFVVGGKKRIGKGIEPY</sequence>
<evidence type="ECO:0000313" key="3">
    <source>
        <dbReference type="Proteomes" id="UP001221898"/>
    </source>
</evidence>
<accession>A0AAD7WN28</accession>
<name>A0AAD7WN28_9TELE</name>
<organism evidence="2 3">
    <name type="scientific">Aldrovandia affinis</name>
    <dbReference type="NCBI Taxonomy" id="143900"/>
    <lineage>
        <taxon>Eukaryota</taxon>
        <taxon>Metazoa</taxon>
        <taxon>Chordata</taxon>
        <taxon>Craniata</taxon>
        <taxon>Vertebrata</taxon>
        <taxon>Euteleostomi</taxon>
        <taxon>Actinopterygii</taxon>
        <taxon>Neopterygii</taxon>
        <taxon>Teleostei</taxon>
        <taxon>Notacanthiformes</taxon>
        <taxon>Halosauridae</taxon>
        <taxon>Aldrovandia</taxon>
    </lineage>
</organism>
<gene>
    <name evidence="2" type="ORF">AAFF_G00373390</name>
</gene>
<dbReference type="EMBL" id="JAINUG010000066">
    <property type="protein sequence ID" value="KAJ8402104.1"/>
    <property type="molecule type" value="Genomic_DNA"/>
</dbReference>
<comment type="caution">
    <text evidence="2">The sequence shown here is derived from an EMBL/GenBank/DDBJ whole genome shotgun (WGS) entry which is preliminary data.</text>
</comment>
<dbReference type="Proteomes" id="UP001221898">
    <property type="component" value="Unassembled WGS sequence"/>
</dbReference>
<keyword evidence="3" id="KW-1185">Reference proteome</keyword>
<reference evidence="2" key="1">
    <citation type="journal article" date="2023" name="Science">
        <title>Genome structures resolve the early diversification of teleost fishes.</title>
        <authorList>
            <person name="Parey E."/>
            <person name="Louis A."/>
            <person name="Montfort J."/>
            <person name="Bouchez O."/>
            <person name="Roques C."/>
            <person name="Iampietro C."/>
            <person name="Lluch J."/>
            <person name="Castinel A."/>
            <person name="Donnadieu C."/>
            <person name="Desvignes T."/>
            <person name="Floi Bucao C."/>
            <person name="Jouanno E."/>
            <person name="Wen M."/>
            <person name="Mejri S."/>
            <person name="Dirks R."/>
            <person name="Jansen H."/>
            <person name="Henkel C."/>
            <person name="Chen W.J."/>
            <person name="Zahm M."/>
            <person name="Cabau C."/>
            <person name="Klopp C."/>
            <person name="Thompson A.W."/>
            <person name="Robinson-Rechavi M."/>
            <person name="Braasch I."/>
            <person name="Lecointre G."/>
            <person name="Bobe J."/>
            <person name="Postlethwait J.H."/>
            <person name="Berthelot C."/>
            <person name="Roest Crollius H."/>
            <person name="Guiguen Y."/>
        </authorList>
    </citation>
    <scope>NUCLEOTIDE SEQUENCE</scope>
    <source>
        <strain evidence="2">NC1722</strain>
    </source>
</reference>
<protein>
    <submittedName>
        <fullName evidence="2">Uncharacterized protein</fullName>
    </submittedName>
</protein>
<proteinExistence type="predicted"/>
<evidence type="ECO:0000256" key="1">
    <source>
        <dbReference type="SAM" id="MobiDB-lite"/>
    </source>
</evidence>
<dbReference type="AlphaFoldDB" id="A0AAD7WN28"/>